<dbReference type="EMBL" id="JANUBB010000005">
    <property type="protein sequence ID" value="MCS3951544.1"/>
    <property type="molecule type" value="Genomic_DNA"/>
</dbReference>
<accession>A0A9X2Z3G9</accession>
<reference evidence="1" key="1">
    <citation type="submission" date="2022-08" db="EMBL/GenBank/DDBJ databases">
        <title>Genomic Encyclopedia of Type Strains, Phase V (KMG-V): Genome sequencing to study the core and pangenomes of soil and plant-associated prokaryotes.</title>
        <authorList>
            <person name="Whitman W."/>
        </authorList>
    </citation>
    <scope>NUCLEOTIDE SEQUENCE</scope>
    <source>
        <strain evidence="1">SP2017</strain>
    </source>
</reference>
<protein>
    <submittedName>
        <fullName evidence="1">Uncharacterized protein</fullName>
    </submittedName>
</protein>
<dbReference type="Gene3D" id="3.30.565.40">
    <property type="entry name" value="Fervidobacterium nodosum Rt17-B1 like"/>
    <property type="match status" value="1"/>
</dbReference>
<evidence type="ECO:0000313" key="1">
    <source>
        <dbReference type="EMBL" id="MCS3951544.1"/>
    </source>
</evidence>
<sequence>MVEHPESGATLPRVHLEEHPHVQRRVNRTLDSMAAEFQCSESRIERLVEKYDYMEHDDFEYDADAEVTHASDQVFSLFIDTYVVCGGPNPSYDVIGVTFDLRSGRRLALSDLFGNFKKRQSQIFALFVEELRTARLKVVRDADTSPAEESPNQDDCLQHELTIGHMREPYYFDIAFARKGLRVKADHASPACEPEATVRYRRLKQWARPGGALQMAGAK</sequence>
<gene>
    <name evidence="1" type="ORF">GGP83_001489</name>
</gene>
<comment type="caution">
    <text evidence="1">The sequence shown here is derived from an EMBL/GenBank/DDBJ whole genome shotgun (WGS) entry which is preliminary data.</text>
</comment>
<evidence type="ECO:0000313" key="2">
    <source>
        <dbReference type="Proteomes" id="UP001155010"/>
    </source>
</evidence>
<dbReference type="RefSeq" id="WP_259081776.1">
    <property type="nucleotide sequence ID" value="NZ_JANTZT010000014.1"/>
</dbReference>
<dbReference type="AlphaFoldDB" id="A0A9X2Z3G9"/>
<name>A0A9X2Z3G9_9BACT</name>
<organism evidence="1 2">
    <name type="scientific">Salinibacter ruber</name>
    <dbReference type="NCBI Taxonomy" id="146919"/>
    <lineage>
        <taxon>Bacteria</taxon>
        <taxon>Pseudomonadati</taxon>
        <taxon>Rhodothermota</taxon>
        <taxon>Rhodothermia</taxon>
        <taxon>Rhodothermales</taxon>
        <taxon>Salinibacteraceae</taxon>
        <taxon>Salinibacter</taxon>
    </lineage>
</organism>
<proteinExistence type="predicted"/>
<dbReference type="Proteomes" id="UP001155010">
    <property type="component" value="Unassembled WGS sequence"/>
</dbReference>